<name>A0ABW4ZXF7_9BACL</name>
<gene>
    <name evidence="2" type="ORF">ACFSOY_11830</name>
</gene>
<proteinExistence type="predicted"/>
<dbReference type="RefSeq" id="WP_386046910.1">
    <property type="nucleotide sequence ID" value="NZ_JBHUIO010000006.1"/>
</dbReference>
<dbReference type="Proteomes" id="UP001597343">
    <property type="component" value="Unassembled WGS sequence"/>
</dbReference>
<evidence type="ECO:0008006" key="4">
    <source>
        <dbReference type="Google" id="ProtNLM"/>
    </source>
</evidence>
<reference evidence="3" key="1">
    <citation type="journal article" date="2019" name="Int. J. Syst. Evol. Microbiol.">
        <title>The Global Catalogue of Microorganisms (GCM) 10K type strain sequencing project: providing services to taxonomists for standard genome sequencing and annotation.</title>
        <authorList>
            <consortium name="The Broad Institute Genomics Platform"/>
            <consortium name="The Broad Institute Genome Sequencing Center for Infectious Disease"/>
            <person name="Wu L."/>
            <person name="Ma J."/>
        </authorList>
    </citation>
    <scope>NUCLEOTIDE SEQUENCE [LARGE SCALE GENOMIC DNA]</scope>
    <source>
        <strain evidence="3">CGMCC 1.13574</strain>
    </source>
</reference>
<protein>
    <recommendedName>
        <fullName evidence="4">SAF domain-containing protein</fullName>
    </recommendedName>
</protein>
<accession>A0ABW4ZXF7</accession>
<sequence length="204" mass="22700">MKKIIMISTLAVVLALTGIWAAQKNTKHVAQSEEVQKELEVNFREGDTKVSVAHAKVESFRSLQELEDHSDLIVRGVKLDGKENVTTSPIGTIMDVETISRFQVSAVYKGVVAQGDVLTVAEPVATHRGVIVSIAGYKAMKQGKEYILFLFKAPDTNNLGIVAVTQGKYTTDRTVELYAKQEEDNHKRISKYTKEVNDKYSKEQ</sequence>
<feature type="signal peptide" evidence="1">
    <location>
        <begin position="1"/>
        <end position="21"/>
    </location>
</feature>
<organism evidence="2 3">
    <name type="scientific">Tumebacillus lipolyticus</name>
    <dbReference type="NCBI Taxonomy" id="1280370"/>
    <lineage>
        <taxon>Bacteria</taxon>
        <taxon>Bacillati</taxon>
        <taxon>Bacillota</taxon>
        <taxon>Bacilli</taxon>
        <taxon>Bacillales</taxon>
        <taxon>Alicyclobacillaceae</taxon>
        <taxon>Tumebacillus</taxon>
    </lineage>
</organism>
<evidence type="ECO:0000313" key="3">
    <source>
        <dbReference type="Proteomes" id="UP001597343"/>
    </source>
</evidence>
<evidence type="ECO:0000313" key="2">
    <source>
        <dbReference type="EMBL" id="MFD2170693.1"/>
    </source>
</evidence>
<dbReference type="EMBL" id="JBHUIO010000006">
    <property type="protein sequence ID" value="MFD2170693.1"/>
    <property type="molecule type" value="Genomic_DNA"/>
</dbReference>
<comment type="caution">
    <text evidence="2">The sequence shown here is derived from an EMBL/GenBank/DDBJ whole genome shotgun (WGS) entry which is preliminary data.</text>
</comment>
<keyword evidence="1" id="KW-0732">Signal</keyword>
<keyword evidence="3" id="KW-1185">Reference proteome</keyword>
<feature type="chain" id="PRO_5047030597" description="SAF domain-containing protein" evidence="1">
    <location>
        <begin position="22"/>
        <end position="204"/>
    </location>
</feature>
<evidence type="ECO:0000256" key="1">
    <source>
        <dbReference type="SAM" id="SignalP"/>
    </source>
</evidence>